<evidence type="ECO:0000256" key="4">
    <source>
        <dbReference type="ARBA" id="ARBA00022692"/>
    </source>
</evidence>
<dbReference type="SUPFAM" id="SSF161098">
    <property type="entry name" value="MetI-like"/>
    <property type="match status" value="1"/>
</dbReference>
<dbReference type="InterPro" id="IPR045621">
    <property type="entry name" value="BPD_transp_1_N"/>
</dbReference>
<keyword evidence="3" id="KW-1003">Cell membrane</keyword>
<keyword evidence="4 7" id="KW-0812">Transmembrane</keyword>
<dbReference type="InterPro" id="IPR000515">
    <property type="entry name" value="MetI-like"/>
</dbReference>
<feature type="transmembrane region" description="Helical" evidence="7">
    <location>
        <begin position="222"/>
        <end position="241"/>
    </location>
</feature>
<keyword evidence="10" id="KW-1185">Reference proteome</keyword>
<evidence type="ECO:0000256" key="3">
    <source>
        <dbReference type="ARBA" id="ARBA00022475"/>
    </source>
</evidence>
<keyword evidence="5 7" id="KW-1133">Transmembrane helix</keyword>
<comment type="subcellular location">
    <subcellularLocation>
        <location evidence="1 7">Cell membrane</location>
        <topology evidence="1 7">Multi-pass membrane protein</topology>
    </subcellularLocation>
</comment>
<organism evidence="9 10">
    <name type="scientific">Vibrio algarum</name>
    <dbReference type="NCBI Taxonomy" id="3020714"/>
    <lineage>
        <taxon>Bacteria</taxon>
        <taxon>Pseudomonadati</taxon>
        <taxon>Pseudomonadota</taxon>
        <taxon>Gammaproteobacteria</taxon>
        <taxon>Vibrionales</taxon>
        <taxon>Vibrionaceae</taxon>
        <taxon>Vibrio</taxon>
    </lineage>
</organism>
<dbReference type="Gene3D" id="1.10.3720.10">
    <property type="entry name" value="MetI-like"/>
    <property type="match status" value="1"/>
</dbReference>
<dbReference type="RefSeq" id="WP_272133872.1">
    <property type="nucleotide sequence ID" value="NZ_JAQLOI010000001.1"/>
</dbReference>
<dbReference type="Proteomes" id="UP001210678">
    <property type="component" value="Unassembled WGS sequence"/>
</dbReference>
<evidence type="ECO:0000313" key="10">
    <source>
        <dbReference type="Proteomes" id="UP001210678"/>
    </source>
</evidence>
<accession>A0ABT4YP90</accession>
<feature type="transmembrane region" description="Helical" evidence="7">
    <location>
        <begin position="123"/>
        <end position="144"/>
    </location>
</feature>
<gene>
    <name evidence="9" type="ORF">PGX00_06730</name>
</gene>
<feature type="domain" description="ABC transmembrane type-1" evidence="8">
    <location>
        <begin position="117"/>
        <end position="349"/>
    </location>
</feature>
<dbReference type="Pfam" id="PF00528">
    <property type="entry name" value="BPD_transp_1"/>
    <property type="match status" value="1"/>
</dbReference>
<comment type="caution">
    <text evidence="9">The sequence shown here is derived from an EMBL/GenBank/DDBJ whole genome shotgun (WGS) entry which is preliminary data.</text>
</comment>
<dbReference type="CDD" id="cd06261">
    <property type="entry name" value="TM_PBP2"/>
    <property type="match status" value="1"/>
</dbReference>
<dbReference type="InterPro" id="IPR035906">
    <property type="entry name" value="MetI-like_sf"/>
</dbReference>
<comment type="similarity">
    <text evidence="7">Belongs to the binding-protein-dependent transport system permease family.</text>
</comment>
<feature type="transmembrane region" description="Helical" evidence="7">
    <location>
        <begin position="281"/>
        <end position="306"/>
    </location>
</feature>
<evidence type="ECO:0000256" key="7">
    <source>
        <dbReference type="RuleBase" id="RU363032"/>
    </source>
</evidence>
<evidence type="ECO:0000256" key="2">
    <source>
        <dbReference type="ARBA" id="ARBA00022448"/>
    </source>
</evidence>
<reference evidence="9 10" key="1">
    <citation type="submission" date="2023-01" db="EMBL/GenBank/DDBJ databases">
        <title>Vibrio sp. KJ40-1 sp.nov, isolated from marine algae.</title>
        <authorList>
            <person name="Butt M."/>
            <person name="Kim J.M.J."/>
            <person name="Jeon C.O.C."/>
        </authorList>
    </citation>
    <scope>NUCLEOTIDE SEQUENCE [LARGE SCALE GENOMIC DNA]</scope>
    <source>
        <strain evidence="9 10">KJ40-1</strain>
    </source>
</reference>
<evidence type="ECO:0000256" key="5">
    <source>
        <dbReference type="ARBA" id="ARBA00022989"/>
    </source>
</evidence>
<evidence type="ECO:0000259" key="8">
    <source>
        <dbReference type="PROSITE" id="PS50928"/>
    </source>
</evidence>
<sequence length="357" mass="39366">MEKSVTRDGVSTVSFSPTSLAKKAKPFIHFVGMLAITVLGLLVLTFVIGRMMPTDPVIAVIGDKAPEELYQKTYLEMGLDKPIPVQFIYYLHGVIQGDLGTSVRTANSVVDDILNYFPATLELATLATLFGVLFGVPIGVFAAVNQNKWPDNLARVFGLIGHSAPIFWLAMIGIVIFYQHLDWVSAPEGRLSVMYEYTLPKVTNMVLIDTILAKDWGAFKDAFSHIILPASLLSYYSIAYLSRMTRSFMLEQLKQEYIITARVKGVSERTIIWKHALGNALVPLITVIALTYATLLEGSVLTEIVFSWPGLGRYITDSLLAADMNAVLGGTIVVGLVFILLNLTSDLLYKVLDPRAR</sequence>
<keyword evidence="2 7" id="KW-0813">Transport</keyword>
<evidence type="ECO:0000256" key="6">
    <source>
        <dbReference type="ARBA" id="ARBA00023136"/>
    </source>
</evidence>
<dbReference type="Pfam" id="PF19300">
    <property type="entry name" value="BPD_transp_1_N"/>
    <property type="match status" value="1"/>
</dbReference>
<feature type="transmembrane region" description="Helical" evidence="7">
    <location>
        <begin position="27"/>
        <end position="48"/>
    </location>
</feature>
<proteinExistence type="inferred from homology"/>
<feature type="transmembrane region" description="Helical" evidence="7">
    <location>
        <begin position="156"/>
        <end position="178"/>
    </location>
</feature>
<dbReference type="EMBL" id="JAQLOI010000001">
    <property type="protein sequence ID" value="MDB1123372.1"/>
    <property type="molecule type" value="Genomic_DNA"/>
</dbReference>
<name>A0ABT4YP90_9VIBR</name>
<dbReference type="PANTHER" id="PTHR43163">
    <property type="entry name" value="DIPEPTIDE TRANSPORT SYSTEM PERMEASE PROTEIN DPPB-RELATED"/>
    <property type="match status" value="1"/>
</dbReference>
<dbReference type="PANTHER" id="PTHR43163:SF8">
    <property type="entry name" value="D,D-DIPEPTIDE TRANSPORT SYSTEM PERMEASE PROTEIN DDPB-RELATED"/>
    <property type="match status" value="1"/>
</dbReference>
<evidence type="ECO:0000256" key="1">
    <source>
        <dbReference type="ARBA" id="ARBA00004651"/>
    </source>
</evidence>
<evidence type="ECO:0000313" key="9">
    <source>
        <dbReference type="EMBL" id="MDB1123372.1"/>
    </source>
</evidence>
<keyword evidence="6 7" id="KW-0472">Membrane</keyword>
<protein>
    <submittedName>
        <fullName evidence="9">ABC transporter permease</fullName>
    </submittedName>
</protein>
<feature type="transmembrane region" description="Helical" evidence="7">
    <location>
        <begin position="326"/>
        <end position="349"/>
    </location>
</feature>
<dbReference type="PROSITE" id="PS50928">
    <property type="entry name" value="ABC_TM1"/>
    <property type="match status" value="1"/>
</dbReference>